<feature type="compositionally biased region" description="Polar residues" evidence="1">
    <location>
        <begin position="293"/>
        <end position="308"/>
    </location>
</feature>
<keyword evidence="3" id="KW-1185">Reference proteome</keyword>
<evidence type="ECO:0000313" key="3">
    <source>
        <dbReference type="Proteomes" id="UP000014074"/>
    </source>
</evidence>
<protein>
    <submittedName>
        <fullName evidence="2">Uncharacterized protein</fullName>
    </submittedName>
</protein>
<dbReference type="Proteomes" id="UP000014074">
    <property type="component" value="Unassembled WGS sequence"/>
</dbReference>
<sequence>MATSTSSYQLDSDSYQLDSDSYQLDSDSDSSEPLEPYCYQSQALLLAFDAKTNQIVIDQDTPPLRLPLPLNLHLPPRQHDAAPAGEGFVFILPPKTLKAAQLAQEALLADRAVTAYVDTLRHYHFSLWLADPHRGPCTRLYRKAEHIPEDSLLYIDAGDAAGDAAASTYVPHLLQQSLSPHQDTPDALDVQQKHRLATCKTECLQVYPKTKAMVGQPYSPTITDVRRLQINPSLLLQSLKEDKDDTSSGLTAAAASSVKSNRKTSRSSRKRRNRRSRREAAEQKQQKERSCSPDHSTTTALDTATGKSTPARARTASPPGSSFSSAQPSYQPSDTPGIDSAPAGQQNKADNNKDKMPVPEYVHVIGPLLVPSNRRYQGIDIGWAPEGFQETGFQVVVDVAARGDCKPVWIVYDYFPLEPESGTWRTRDRGVPVPLRNDTLHGVWPGLSRIGGASTSRSSPILFDVAMLMEDFGAWGTLSAEQMEQTLLSTATLRGLEIATIPYDDKCLLDMQADAVSLGGGSGSVGGNKP</sequence>
<feature type="compositionally biased region" description="Basic residues" evidence="1">
    <location>
        <begin position="260"/>
        <end position="277"/>
    </location>
</feature>
<organism evidence="2 3">
    <name type="scientific">Phaeoacremonium minimum (strain UCR-PA7)</name>
    <name type="common">Esca disease fungus</name>
    <name type="synonym">Togninia minima</name>
    <dbReference type="NCBI Taxonomy" id="1286976"/>
    <lineage>
        <taxon>Eukaryota</taxon>
        <taxon>Fungi</taxon>
        <taxon>Dikarya</taxon>
        <taxon>Ascomycota</taxon>
        <taxon>Pezizomycotina</taxon>
        <taxon>Sordariomycetes</taxon>
        <taxon>Sordariomycetidae</taxon>
        <taxon>Togniniales</taxon>
        <taxon>Togniniaceae</taxon>
        <taxon>Phaeoacremonium</taxon>
    </lineage>
</organism>
<feature type="compositionally biased region" description="Low complexity" evidence="1">
    <location>
        <begin position="247"/>
        <end position="259"/>
    </location>
</feature>
<dbReference type="KEGG" id="tmn:UCRPA7_2659"/>
<gene>
    <name evidence="2" type="ORF">UCRPA7_2659</name>
</gene>
<dbReference type="RefSeq" id="XP_007913432.1">
    <property type="nucleotide sequence ID" value="XM_007915241.1"/>
</dbReference>
<proteinExistence type="predicted"/>
<dbReference type="EMBL" id="KB932956">
    <property type="protein sequence ID" value="EOO01861.1"/>
    <property type="molecule type" value="Genomic_DNA"/>
</dbReference>
<feature type="region of interest" description="Disordered" evidence="1">
    <location>
        <begin position="241"/>
        <end position="355"/>
    </location>
</feature>
<evidence type="ECO:0000256" key="1">
    <source>
        <dbReference type="SAM" id="MobiDB-lite"/>
    </source>
</evidence>
<feature type="compositionally biased region" description="Basic and acidic residues" evidence="1">
    <location>
        <begin position="278"/>
        <end position="292"/>
    </location>
</feature>
<feature type="region of interest" description="Disordered" evidence="1">
    <location>
        <begin position="1"/>
        <end position="33"/>
    </location>
</feature>
<feature type="compositionally biased region" description="Low complexity" evidence="1">
    <location>
        <begin position="1"/>
        <end position="25"/>
    </location>
</feature>
<feature type="compositionally biased region" description="Polar residues" evidence="1">
    <location>
        <begin position="318"/>
        <end position="334"/>
    </location>
</feature>
<accession>R8BR95</accession>
<dbReference type="GeneID" id="19322929"/>
<name>R8BR95_PHAM7</name>
<dbReference type="HOGENOM" id="CLU_514065_0_0_1"/>
<evidence type="ECO:0000313" key="2">
    <source>
        <dbReference type="EMBL" id="EOO01861.1"/>
    </source>
</evidence>
<dbReference type="AlphaFoldDB" id="R8BR95"/>
<reference evidence="3" key="1">
    <citation type="journal article" date="2013" name="Genome Announc.">
        <title>Draft genome sequence of the ascomycete Phaeoacremonium aleophilum strain UCR-PA7, a causal agent of the esca disease complex in grapevines.</title>
        <authorList>
            <person name="Blanco-Ulate B."/>
            <person name="Rolshausen P."/>
            <person name="Cantu D."/>
        </authorList>
    </citation>
    <scope>NUCLEOTIDE SEQUENCE [LARGE SCALE GENOMIC DNA]</scope>
    <source>
        <strain evidence="3">UCR-PA7</strain>
    </source>
</reference>